<reference evidence="1" key="1">
    <citation type="submission" date="2020-11" db="EMBL/GenBank/DDBJ databases">
        <title>Sequencing the genomes of 1000 actinobacteria strains.</title>
        <authorList>
            <person name="Klenk H.-P."/>
        </authorList>
    </citation>
    <scope>NUCLEOTIDE SEQUENCE</scope>
    <source>
        <strain evidence="1">DSM 45356</strain>
    </source>
</reference>
<evidence type="ECO:0000313" key="1">
    <source>
        <dbReference type="EMBL" id="MBG6138528.1"/>
    </source>
</evidence>
<dbReference type="AlphaFoldDB" id="A0A8J7GDG0"/>
<accession>A0A8J7GDG0</accession>
<evidence type="ECO:0000313" key="2">
    <source>
        <dbReference type="Proteomes" id="UP000622552"/>
    </source>
</evidence>
<gene>
    <name evidence="1" type="ORF">IW245_004722</name>
</gene>
<dbReference type="EMBL" id="JADOUF010000001">
    <property type="protein sequence ID" value="MBG6138528.1"/>
    <property type="molecule type" value="Genomic_DNA"/>
</dbReference>
<protein>
    <submittedName>
        <fullName evidence="1">Uncharacterized protein</fullName>
    </submittedName>
</protein>
<organism evidence="1 2">
    <name type="scientific">Longispora fulva</name>
    <dbReference type="NCBI Taxonomy" id="619741"/>
    <lineage>
        <taxon>Bacteria</taxon>
        <taxon>Bacillati</taxon>
        <taxon>Actinomycetota</taxon>
        <taxon>Actinomycetes</taxon>
        <taxon>Micromonosporales</taxon>
        <taxon>Micromonosporaceae</taxon>
        <taxon>Longispora</taxon>
    </lineage>
</organism>
<name>A0A8J7GDG0_9ACTN</name>
<comment type="caution">
    <text evidence="1">The sequence shown here is derived from an EMBL/GenBank/DDBJ whole genome shotgun (WGS) entry which is preliminary data.</text>
</comment>
<sequence>MTESHRLTDERLAWLAMRDYCDEKSRRTGIMGFLSRIQTPGANNERRSAKMMDYGLAVDDVARDLTPAERAELRRTGMLPGWFVESVEARYAEIVRGRR</sequence>
<proteinExistence type="predicted"/>
<keyword evidence="2" id="KW-1185">Reference proteome</keyword>
<dbReference type="Proteomes" id="UP000622552">
    <property type="component" value="Unassembled WGS sequence"/>
</dbReference>
<dbReference type="RefSeq" id="WP_197005274.1">
    <property type="nucleotide sequence ID" value="NZ_BONS01000025.1"/>
</dbReference>